<feature type="transmembrane region" description="Helical" evidence="5">
    <location>
        <begin position="75"/>
        <end position="97"/>
    </location>
</feature>
<keyword evidence="9" id="KW-1185">Reference proteome</keyword>
<dbReference type="Gene3D" id="1.20.1560.10">
    <property type="entry name" value="ABC transporter type 1, transmembrane domain"/>
    <property type="match status" value="1"/>
</dbReference>
<dbReference type="InterPro" id="IPR003439">
    <property type="entry name" value="ABC_transporter-like_ATP-bd"/>
</dbReference>
<dbReference type="SUPFAM" id="SSF90123">
    <property type="entry name" value="ABC transporter transmembrane region"/>
    <property type="match status" value="1"/>
</dbReference>
<name>A0ABY5Q422_9ACTN</name>
<feature type="transmembrane region" description="Helical" evidence="5">
    <location>
        <begin position="152"/>
        <end position="170"/>
    </location>
</feature>
<dbReference type="PANTHER" id="PTHR43394:SF1">
    <property type="entry name" value="ATP-BINDING CASSETTE SUB-FAMILY B MEMBER 10, MITOCHONDRIAL"/>
    <property type="match status" value="1"/>
</dbReference>
<dbReference type="PROSITE" id="PS50929">
    <property type="entry name" value="ABC_TM1F"/>
    <property type="match status" value="1"/>
</dbReference>
<organism evidence="8 9">
    <name type="scientific">Streptomyces yangpuensis</name>
    <dbReference type="NCBI Taxonomy" id="1648182"/>
    <lineage>
        <taxon>Bacteria</taxon>
        <taxon>Bacillati</taxon>
        <taxon>Actinomycetota</taxon>
        <taxon>Actinomycetes</taxon>
        <taxon>Kitasatosporales</taxon>
        <taxon>Streptomycetaceae</taxon>
        <taxon>Streptomyces</taxon>
    </lineage>
</organism>
<dbReference type="InterPro" id="IPR011527">
    <property type="entry name" value="ABC1_TM_dom"/>
</dbReference>
<accession>A0ABY5Q422</accession>
<feature type="domain" description="ABC transporter" evidence="6">
    <location>
        <begin position="339"/>
        <end position="561"/>
    </location>
</feature>
<evidence type="ECO:0000256" key="2">
    <source>
        <dbReference type="ARBA" id="ARBA00022692"/>
    </source>
</evidence>
<dbReference type="InterPro" id="IPR017871">
    <property type="entry name" value="ABC_transporter-like_CS"/>
</dbReference>
<dbReference type="InterPro" id="IPR036640">
    <property type="entry name" value="ABC1_TM_sf"/>
</dbReference>
<feature type="transmembrane region" description="Helical" evidence="5">
    <location>
        <begin position="176"/>
        <end position="196"/>
    </location>
</feature>
<dbReference type="SUPFAM" id="SSF52540">
    <property type="entry name" value="P-loop containing nucleoside triphosphate hydrolases"/>
    <property type="match status" value="1"/>
</dbReference>
<evidence type="ECO:0000256" key="1">
    <source>
        <dbReference type="ARBA" id="ARBA00004651"/>
    </source>
</evidence>
<dbReference type="EMBL" id="CP102514">
    <property type="protein sequence ID" value="UUY51187.1"/>
    <property type="molecule type" value="Genomic_DNA"/>
</dbReference>
<dbReference type="Proteomes" id="UP001057738">
    <property type="component" value="Chromosome"/>
</dbReference>
<evidence type="ECO:0000259" key="7">
    <source>
        <dbReference type="PROSITE" id="PS50929"/>
    </source>
</evidence>
<dbReference type="Gene3D" id="3.40.50.300">
    <property type="entry name" value="P-loop containing nucleotide triphosphate hydrolases"/>
    <property type="match status" value="1"/>
</dbReference>
<dbReference type="GeneID" id="95577864"/>
<keyword evidence="3 5" id="KW-1133">Transmembrane helix</keyword>
<feature type="domain" description="ABC transmembrane type-1" evidence="7">
    <location>
        <begin position="39"/>
        <end position="320"/>
    </location>
</feature>
<sequence length="563" mass="57662">MSNRLFDASVAPASVPEAEASGPWAYLWWLARIRPRPLLLAALLGVLWMVPLALIPLVLGRAIDEAGAATGQAGLYLWSLAALGLGLLQAVAGAGLIQAAVGAEAHALSVTHRVLVRQVVRLGATLRGKARSGDVAASASADVDSIGNAFEVVGRTIGAVVAAVLVAVALTLTSPVLGLAVLIGVPAAVLGIGPLLRPLQERDEAQREQMGIATSQAGDIVAGLRILRGIGGEARFAERFRRTSQQVRRAGESAGRMEAWLQAAGVFLPGLVTVGIVWLGARLALNGTITAGELVAFYGASAFLTLPVSTATEAAETLSLAKVAAGRVCTLLRLTPETVRPEDPAPLPAGALALADADTGVQAAAGRLTVITAPADRVGDLADRLSRPGAHPGPCAVRIGGVPLDRADPDELSARLLRSGPADILFSGTVREELTGASARPPGALDRALSAADATDVVEALPGGLDAWLDEGGRALSGGQRQRLVLARALLAAPDLLILEDPTASVDAHTEARIVERVAALRAGRTTVVLTDSPLWRAAADHVVRLDAEPAPGATDRSAGVPS</sequence>
<keyword evidence="8" id="KW-0067">ATP-binding</keyword>
<evidence type="ECO:0000256" key="5">
    <source>
        <dbReference type="SAM" id="Phobius"/>
    </source>
</evidence>
<gene>
    <name evidence="8" type="ORF">NRK68_30530</name>
</gene>
<dbReference type="InterPro" id="IPR027417">
    <property type="entry name" value="P-loop_NTPase"/>
</dbReference>
<dbReference type="CDD" id="cd07346">
    <property type="entry name" value="ABC_6TM_exporters"/>
    <property type="match status" value="1"/>
</dbReference>
<dbReference type="PROSITE" id="PS00211">
    <property type="entry name" value="ABC_TRANSPORTER_1"/>
    <property type="match status" value="1"/>
</dbReference>
<evidence type="ECO:0000313" key="8">
    <source>
        <dbReference type="EMBL" id="UUY51187.1"/>
    </source>
</evidence>
<dbReference type="InterPro" id="IPR039421">
    <property type="entry name" value="Type_1_exporter"/>
</dbReference>
<keyword evidence="8" id="KW-0547">Nucleotide-binding</keyword>
<dbReference type="RefSeq" id="WP_257857350.1">
    <property type="nucleotide sequence ID" value="NZ_CP102514.1"/>
</dbReference>
<dbReference type="Pfam" id="PF00664">
    <property type="entry name" value="ABC_membrane"/>
    <property type="match status" value="1"/>
</dbReference>
<keyword evidence="4 5" id="KW-0472">Membrane</keyword>
<comment type="subcellular location">
    <subcellularLocation>
        <location evidence="1">Cell membrane</location>
        <topology evidence="1">Multi-pass membrane protein</topology>
    </subcellularLocation>
</comment>
<evidence type="ECO:0000256" key="4">
    <source>
        <dbReference type="ARBA" id="ARBA00023136"/>
    </source>
</evidence>
<evidence type="ECO:0000313" key="9">
    <source>
        <dbReference type="Proteomes" id="UP001057738"/>
    </source>
</evidence>
<dbReference type="GO" id="GO:0005524">
    <property type="term" value="F:ATP binding"/>
    <property type="evidence" value="ECO:0007669"/>
    <property type="project" value="UniProtKB-KW"/>
</dbReference>
<protein>
    <submittedName>
        <fullName evidence="8">ABC transporter ATP-binding protein/permease</fullName>
    </submittedName>
</protein>
<evidence type="ECO:0000259" key="6">
    <source>
        <dbReference type="PROSITE" id="PS50893"/>
    </source>
</evidence>
<keyword evidence="2 5" id="KW-0812">Transmembrane</keyword>
<dbReference type="Pfam" id="PF00005">
    <property type="entry name" value="ABC_tran"/>
    <property type="match status" value="1"/>
</dbReference>
<reference evidence="8" key="1">
    <citation type="submission" date="2022-08" db="EMBL/GenBank/DDBJ databases">
        <authorList>
            <person name="Tian L."/>
        </authorList>
    </citation>
    <scope>NUCLEOTIDE SEQUENCE</scope>
    <source>
        <strain evidence="8">CM253</strain>
    </source>
</reference>
<evidence type="ECO:0000256" key="3">
    <source>
        <dbReference type="ARBA" id="ARBA00022989"/>
    </source>
</evidence>
<feature type="transmembrane region" description="Helical" evidence="5">
    <location>
        <begin position="259"/>
        <end position="281"/>
    </location>
</feature>
<dbReference type="PROSITE" id="PS50893">
    <property type="entry name" value="ABC_TRANSPORTER_2"/>
    <property type="match status" value="1"/>
</dbReference>
<dbReference type="PANTHER" id="PTHR43394">
    <property type="entry name" value="ATP-DEPENDENT PERMEASE MDL1, MITOCHONDRIAL"/>
    <property type="match status" value="1"/>
</dbReference>
<feature type="transmembrane region" description="Helical" evidence="5">
    <location>
        <begin position="38"/>
        <end position="63"/>
    </location>
</feature>
<proteinExistence type="predicted"/>